<reference evidence="2 3" key="1">
    <citation type="submission" date="2017-09" db="EMBL/GenBank/DDBJ databases">
        <title>Depth-based differentiation of microbial function through sediment-hosted aquifers and enrichment of novel symbionts in the deep terrestrial subsurface.</title>
        <authorList>
            <person name="Probst A.J."/>
            <person name="Ladd B."/>
            <person name="Jarett J.K."/>
            <person name="Geller-Mcgrath D.E."/>
            <person name="Sieber C.M."/>
            <person name="Emerson J.B."/>
            <person name="Anantharaman K."/>
            <person name="Thomas B.C."/>
            <person name="Malmstrom R."/>
            <person name="Stieglmeier M."/>
            <person name="Klingl A."/>
            <person name="Woyke T."/>
            <person name="Ryan C.M."/>
            <person name="Banfield J.F."/>
        </authorList>
    </citation>
    <scope>NUCLEOTIDE SEQUENCE [LARGE SCALE GENOMIC DNA]</scope>
    <source>
        <strain evidence="2">CG07_land_8_20_14_0_80_42_15</strain>
    </source>
</reference>
<evidence type="ECO:0000313" key="2">
    <source>
        <dbReference type="EMBL" id="PIU40862.1"/>
    </source>
</evidence>
<keyword evidence="1" id="KW-1133">Transmembrane helix</keyword>
<sequence length="191" mass="21525">MYITLGQKKILIVISISATLFIVFLVFVYLPAKNSVEVLMTEFKETEGEINAVESMTGKGRSIDEGFSILKTKLDELDAKFPSDEKGALRSISDIAHKYGLNVVSMKPEVKIPFLSKNGKPIMIEGKYCQKSQVFVTAYSSYKGLGKFFLALKENLPQLITVEYLKMLKESGKKELRADINMTMYLLTEEK</sequence>
<dbReference type="AlphaFoldDB" id="A0A2J0KQE8"/>
<keyword evidence="1" id="KW-0472">Membrane</keyword>
<dbReference type="InterPro" id="IPR014717">
    <property type="entry name" value="Transl_elong_EF1B/ribsomal_bS6"/>
</dbReference>
<organism evidence="2 3">
    <name type="scientific">Candidatus Aquitaenariimonas noxiae</name>
    <dbReference type="NCBI Taxonomy" id="1974741"/>
    <lineage>
        <taxon>Bacteria</taxon>
        <taxon>Pseudomonadati</taxon>
        <taxon>Candidatus Omnitrophota</taxon>
        <taxon>Candidatus Aquitaenariimonas</taxon>
    </lineage>
</organism>
<accession>A0A2J0KQE8</accession>
<evidence type="ECO:0000313" key="3">
    <source>
        <dbReference type="Proteomes" id="UP000230052"/>
    </source>
</evidence>
<dbReference type="Gene3D" id="3.30.70.60">
    <property type="match status" value="1"/>
</dbReference>
<gene>
    <name evidence="2" type="ORF">COS99_08125</name>
</gene>
<dbReference type="EMBL" id="PEWV01000075">
    <property type="protein sequence ID" value="PIU40862.1"/>
    <property type="molecule type" value="Genomic_DNA"/>
</dbReference>
<evidence type="ECO:0008006" key="4">
    <source>
        <dbReference type="Google" id="ProtNLM"/>
    </source>
</evidence>
<comment type="caution">
    <text evidence="2">The sequence shown here is derived from an EMBL/GenBank/DDBJ whole genome shotgun (WGS) entry which is preliminary data.</text>
</comment>
<dbReference type="Proteomes" id="UP000230052">
    <property type="component" value="Unassembled WGS sequence"/>
</dbReference>
<protein>
    <recommendedName>
        <fullName evidence="4">Pilus assembly protein PilO</fullName>
    </recommendedName>
</protein>
<keyword evidence="1" id="KW-0812">Transmembrane</keyword>
<evidence type="ECO:0000256" key="1">
    <source>
        <dbReference type="SAM" id="Phobius"/>
    </source>
</evidence>
<proteinExistence type="predicted"/>
<name>A0A2J0KQE8_9BACT</name>
<feature type="transmembrane region" description="Helical" evidence="1">
    <location>
        <begin position="12"/>
        <end position="32"/>
    </location>
</feature>